<evidence type="ECO:0000256" key="1">
    <source>
        <dbReference type="SAM" id="MobiDB-lite"/>
    </source>
</evidence>
<keyword evidence="3" id="KW-1185">Reference proteome</keyword>
<proteinExistence type="predicted"/>
<reference evidence="2 3" key="1">
    <citation type="journal article" date="2023" name="Commun. Biol.">
        <title>Genome analysis of Parmales, the sister group of diatoms, reveals the evolutionary specialization of diatoms from phago-mixotrophs to photoautotrophs.</title>
        <authorList>
            <person name="Ban H."/>
            <person name="Sato S."/>
            <person name="Yoshikawa S."/>
            <person name="Yamada K."/>
            <person name="Nakamura Y."/>
            <person name="Ichinomiya M."/>
            <person name="Sato N."/>
            <person name="Blanc-Mathieu R."/>
            <person name="Endo H."/>
            <person name="Kuwata A."/>
            <person name="Ogata H."/>
        </authorList>
    </citation>
    <scope>NUCLEOTIDE SEQUENCE [LARGE SCALE GENOMIC DNA]</scope>
</reference>
<feature type="compositionally biased region" description="Basic residues" evidence="1">
    <location>
        <begin position="457"/>
        <end position="468"/>
    </location>
</feature>
<gene>
    <name evidence="2" type="ORF">TeGR_g4900</name>
</gene>
<evidence type="ECO:0000313" key="2">
    <source>
        <dbReference type="EMBL" id="GMI18959.1"/>
    </source>
</evidence>
<sequence length="478" mass="54469">MAFAAKGAPARTSIITPMLMPDADASLRSFFFGKDHTVKKVSKKHLRKWSEKAAIPKPVDVPGLGCVVSKRGSPLRDGSRPLVREIRSATSRVRTAPNGVVRETLTTTAVFGEKPMPKFERTQSHLKVTCPREYNTIPLRALTIDVDNEAMNPPKEPSAVTVEKVEEEIADYSRSVDRIAIPPGFVRLPDTERLNKRQVQQMYEEAGYTGMEYRSLFQPTVTTKDPKTGKVTRAPGPYYVGCIDYDERVKRRIKPIPRPKSAPVNIIPAQRVSRERLSVPAQFRRLGANYVGKTKEEVQRAFPGRRVFKQMKTLPGEAHQESKIIMSQEEIEMCKDDTEIWEWVVQRAPKRNAYDPDGDLYLPRSTLFQPKRLLPDPDSLRPTDREEYIDEKMKFLGTPKTRWDEKHVTAYGRDEDDKLLTVKIATVNKELEEVRAEIKQRLLNKGMKEESKFATKNPRHGRKGRKRATAGASVLKYN</sequence>
<name>A0ABQ6M3M0_9STRA</name>
<protein>
    <submittedName>
        <fullName evidence="2">Uncharacterized protein</fullName>
    </submittedName>
</protein>
<dbReference type="EMBL" id="BRYB01002389">
    <property type="protein sequence ID" value="GMI18959.1"/>
    <property type="molecule type" value="Genomic_DNA"/>
</dbReference>
<feature type="region of interest" description="Disordered" evidence="1">
    <location>
        <begin position="447"/>
        <end position="478"/>
    </location>
</feature>
<accession>A0ABQ6M3M0</accession>
<organism evidence="2 3">
    <name type="scientific">Tetraparma gracilis</name>
    <dbReference type="NCBI Taxonomy" id="2962635"/>
    <lineage>
        <taxon>Eukaryota</taxon>
        <taxon>Sar</taxon>
        <taxon>Stramenopiles</taxon>
        <taxon>Ochrophyta</taxon>
        <taxon>Bolidophyceae</taxon>
        <taxon>Parmales</taxon>
        <taxon>Triparmaceae</taxon>
        <taxon>Tetraparma</taxon>
    </lineage>
</organism>
<dbReference type="Proteomes" id="UP001165060">
    <property type="component" value="Unassembled WGS sequence"/>
</dbReference>
<evidence type="ECO:0000313" key="3">
    <source>
        <dbReference type="Proteomes" id="UP001165060"/>
    </source>
</evidence>
<comment type="caution">
    <text evidence="2">The sequence shown here is derived from an EMBL/GenBank/DDBJ whole genome shotgun (WGS) entry which is preliminary data.</text>
</comment>